<protein>
    <submittedName>
        <fullName evidence="1">Type VI secretion system baseplate subunit TssK</fullName>
    </submittedName>
</protein>
<keyword evidence="2" id="KW-1185">Reference proteome</keyword>
<proteinExistence type="predicted"/>
<evidence type="ECO:0000313" key="2">
    <source>
        <dbReference type="Proteomes" id="UP000032352"/>
    </source>
</evidence>
<reference evidence="1 2" key="1">
    <citation type="journal article" date="2015" name="Genome Announc.">
        <title>Draft Genome Sequences of Marine Isolates of Thalassomonas viridans and Thalassomonas actiniarum.</title>
        <authorList>
            <person name="Olonade I."/>
            <person name="van Zyl L.J."/>
            <person name="Trindade M."/>
        </authorList>
    </citation>
    <scope>NUCLEOTIDE SEQUENCE [LARGE SCALE GENOMIC DNA]</scope>
    <source>
        <strain evidence="1 2">XOM25</strain>
    </source>
</reference>
<dbReference type="RefSeq" id="WP_044837425.1">
    <property type="nucleotide sequence ID" value="NZ_CP059733.1"/>
</dbReference>
<dbReference type="KEGG" id="tvd:SG34_018050"/>
<dbReference type="Proteomes" id="UP000032352">
    <property type="component" value="Chromosome"/>
</dbReference>
<accession>A0AAE9YYE2</accession>
<dbReference type="PANTHER" id="PTHR35566">
    <property type="entry name" value="BLR3599 PROTEIN"/>
    <property type="match status" value="1"/>
</dbReference>
<name>A0AAE9YYE2_9GAMM</name>
<organism evidence="1 2">
    <name type="scientific">Thalassomonas viridans</name>
    <dbReference type="NCBI Taxonomy" id="137584"/>
    <lineage>
        <taxon>Bacteria</taxon>
        <taxon>Pseudomonadati</taxon>
        <taxon>Pseudomonadota</taxon>
        <taxon>Gammaproteobacteria</taxon>
        <taxon>Alteromonadales</taxon>
        <taxon>Colwelliaceae</taxon>
        <taxon>Thalassomonas</taxon>
    </lineage>
</organism>
<dbReference type="NCBIfam" id="TIGR03353">
    <property type="entry name" value="VI_chp_4"/>
    <property type="match status" value="1"/>
</dbReference>
<dbReference type="Pfam" id="PF05936">
    <property type="entry name" value="T6SS_VasE"/>
    <property type="match status" value="1"/>
</dbReference>
<gene>
    <name evidence="1" type="primary">tssK</name>
    <name evidence="1" type="ORF">SG34_018050</name>
</gene>
<evidence type="ECO:0000313" key="1">
    <source>
        <dbReference type="EMBL" id="WDE03295.1"/>
    </source>
</evidence>
<sequence>MSDFNPVAWTEGMFLRPQHMQQQERYLHFQHASINTRINPFSWGIFNLEIDTGLLSLGQFHLDSIECIFQDNTLALLPEQSPLPEAISIAPGTSDQLVYLVVPVNKTTGLNISCTEDKLITRYNYTDHHIVDTSVGSDAMEVLQVAKLNCQLKLQSEDRSGYLSIALARIVDVSEEGAVRLDKKFIPPCMVSDHMPVLANLTREVLGMIHQRADAIAVRLCQAQGNASSIADFLMLQLLNKYQPLFEHYAEAKGLHPQQLYSCLLGLAGELATFSSPDKRIAKLPRYQHDNLTYIFSNLMVIINQGLSSVLEQTAIELPLEKSKFGVYLAVLNDKDLLKRAEFVLAVKASLPHEEIRSRLPGQLKIGAVETIRDLVNNQLPGIGITSLPVAPRQVPYHAGYHYFQLDKASSHWLKLTASGGIALHLSGNYPGLALELWAINNH</sequence>
<dbReference type="PANTHER" id="PTHR35566:SF1">
    <property type="entry name" value="TYPE VI SECRETION SYSTEM BASEPLATE COMPONENT TSSK1"/>
    <property type="match status" value="1"/>
</dbReference>
<dbReference type="InterPro" id="IPR010263">
    <property type="entry name" value="T6SS_TssK"/>
</dbReference>
<dbReference type="EMBL" id="CP059733">
    <property type="protein sequence ID" value="WDE03295.1"/>
    <property type="molecule type" value="Genomic_DNA"/>
</dbReference>
<dbReference type="AlphaFoldDB" id="A0AAE9YYE2"/>
<reference evidence="1 2" key="2">
    <citation type="journal article" date="2022" name="Mar. Drugs">
        <title>Bioassay-Guided Fractionation Leads to the Detection of Cholic Acid Generated by the Rare Thalassomonas sp.</title>
        <authorList>
            <person name="Pheiffer F."/>
            <person name="Schneider Y.K."/>
            <person name="Hansen E.H."/>
            <person name="Andersen J.H."/>
            <person name="Isaksson J."/>
            <person name="Busche T."/>
            <person name="R C."/>
            <person name="Kalinowski J."/>
            <person name="Zyl L.V."/>
            <person name="Trindade M."/>
        </authorList>
    </citation>
    <scope>NUCLEOTIDE SEQUENCE [LARGE SCALE GENOMIC DNA]</scope>
    <source>
        <strain evidence="1 2">XOM25</strain>
    </source>
</reference>